<name>A0A4D6LMQ3_VIGUN</name>
<reference evidence="1 2" key="1">
    <citation type="submission" date="2019-04" db="EMBL/GenBank/DDBJ databases">
        <title>An improved genome assembly and genetic linkage map for asparagus bean, Vigna unguiculata ssp. sesquipedialis.</title>
        <authorList>
            <person name="Xia Q."/>
            <person name="Zhang R."/>
            <person name="Dong Y."/>
        </authorList>
    </citation>
    <scope>NUCLEOTIDE SEQUENCE [LARGE SCALE GENOMIC DNA]</scope>
    <source>
        <tissue evidence="1">Leaf</tissue>
    </source>
</reference>
<dbReference type="Proteomes" id="UP000501690">
    <property type="component" value="Linkage Group LG4"/>
</dbReference>
<gene>
    <name evidence="1" type="ORF">DEO72_LG4g732</name>
</gene>
<evidence type="ECO:0000313" key="2">
    <source>
        <dbReference type="Proteomes" id="UP000501690"/>
    </source>
</evidence>
<evidence type="ECO:0000313" key="1">
    <source>
        <dbReference type="EMBL" id="QCD89783.1"/>
    </source>
</evidence>
<dbReference type="EMBL" id="CP039348">
    <property type="protein sequence ID" value="QCD89783.1"/>
    <property type="molecule type" value="Genomic_DNA"/>
</dbReference>
<organism evidence="1 2">
    <name type="scientific">Vigna unguiculata</name>
    <name type="common">Cowpea</name>
    <dbReference type="NCBI Taxonomy" id="3917"/>
    <lineage>
        <taxon>Eukaryota</taxon>
        <taxon>Viridiplantae</taxon>
        <taxon>Streptophyta</taxon>
        <taxon>Embryophyta</taxon>
        <taxon>Tracheophyta</taxon>
        <taxon>Spermatophyta</taxon>
        <taxon>Magnoliopsida</taxon>
        <taxon>eudicotyledons</taxon>
        <taxon>Gunneridae</taxon>
        <taxon>Pentapetalae</taxon>
        <taxon>rosids</taxon>
        <taxon>fabids</taxon>
        <taxon>Fabales</taxon>
        <taxon>Fabaceae</taxon>
        <taxon>Papilionoideae</taxon>
        <taxon>50 kb inversion clade</taxon>
        <taxon>NPAAA clade</taxon>
        <taxon>indigoferoid/millettioid clade</taxon>
        <taxon>Phaseoleae</taxon>
        <taxon>Vigna</taxon>
    </lineage>
</organism>
<proteinExistence type="predicted"/>
<accession>A0A4D6LMQ3</accession>
<dbReference type="AlphaFoldDB" id="A0A4D6LMQ3"/>
<keyword evidence="2" id="KW-1185">Reference proteome</keyword>
<protein>
    <submittedName>
        <fullName evidence="1">Uncharacterized protein</fullName>
    </submittedName>
</protein>
<sequence>MDNAETCTTWPGSGLPPGGSLLAARRRCEQTQFGRCWKNSGARRALTPGGYATGHKCGEVHIQLLSRENTSESRTTSGEVRRARLRVGRFVEVGPRAGSSPFLFVYGDDRVIRYTGADVETGGADDVQPTE</sequence>